<reference evidence="2" key="1">
    <citation type="submission" date="2020-03" db="EMBL/GenBank/DDBJ databases">
        <title>A high-quality chromosome-level genome assembly of a woody plant with both climbing and erect habits, Rhamnella rubrinervis.</title>
        <authorList>
            <person name="Lu Z."/>
            <person name="Yang Y."/>
            <person name="Zhu X."/>
            <person name="Sun Y."/>
        </authorList>
    </citation>
    <scope>NUCLEOTIDE SEQUENCE</scope>
    <source>
        <strain evidence="2">BYM</strain>
        <tissue evidence="2">Leaf</tissue>
    </source>
</reference>
<evidence type="ECO:0000313" key="2">
    <source>
        <dbReference type="EMBL" id="KAF3444355.1"/>
    </source>
</evidence>
<proteinExistence type="predicted"/>
<feature type="compositionally biased region" description="Basic and acidic residues" evidence="1">
    <location>
        <begin position="736"/>
        <end position="747"/>
    </location>
</feature>
<feature type="region of interest" description="Disordered" evidence="1">
    <location>
        <begin position="1099"/>
        <end position="1157"/>
    </location>
</feature>
<feature type="region of interest" description="Disordered" evidence="1">
    <location>
        <begin position="959"/>
        <end position="980"/>
    </location>
</feature>
<accession>A0A8K0H2A5</accession>
<comment type="caution">
    <text evidence="2">The sequence shown here is derived from an EMBL/GenBank/DDBJ whole genome shotgun (WGS) entry which is preliminary data.</text>
</comment>
<dbReference type="AlphaFoldDB" id="A0A8K0H2A5"/>
<feature type="compositionally biased region" description="Basic and acidic residues" evidence="1">
    <location>
        <begin position="1119"/>
        <end position="1132"/>
    </location>
</feature>
<evidence type="ECO:0000256" key="1">
    <source>
        <dbReference type="SAM" id="MobiDB-lite"/>
    </source>
</evidence>
<sequence>MVARWAVRSCSRSEVVVASRRKFPEAEEVGRRSEEAVRYLGRSGTAGSCLRSEKLELPGGREEVVRGQEAVLALQEVVQTEKFWKAVGSCLRPQCRRGQSFCLVAAGQRKLSGSREVLKCRGSCLAGRREVAEAIDVAQAVGSCLRSGTCLMGHRKLSGVRVKFQAAGSCLVAAVVVSSPQFCREEAVRKLSAGREEVGFEVAEVDSGQRKLSGGPEEVAWRCRRLSVSVKPEEVGGAQKPSRRKFSGVESHQSSEAGCPSRKLPGGRRKLSGDESLECRGSFQAEEVAQQAVRKKLSGGQREVVRWSQVVRRPGSWKVRKLPRPHGLPAGRRKLPGGRRKFWRQRKLSEAREVLEGRGSCLSGAVREVVRWSEEVVRLTVGSLPDGRGEVAWRPQGCSVLWVLKLPDGRVAVRGREKLSGGPGRELPDGQRKLGPQAGEGAREVAGICPGQEVAKARKFMLQVGLAAVDVLEKPWKLSRSRKLSGKCRKLSGDRRKFWKASGSLSGEVGKAVAVSSLWSEVKCKPRPQLPRPKVAWWSEKAGSSLLKREVAGKPEGWRKMKSVYGQEVVPGKLPEAAGGLFKVRGKSQAEEVAWHRSSPKARSRSCLETEEVVRGQSGCTQAVGSQFLVAEKLSKAVGKFWNAVEAVAGRKGWVPVAREVVRQDRSWFEKAVGSCLKGRREVTRGPRKLPEGRRAAEPEEVVRWSRKLSGPWKRLQAAGSCRWPRLPEAEEVLEGRRKLPEAERNSSRPQEAVPAVGSRVRQAEGSCPVTVGRSVCPVPVREVLGRSRKLSCGLEVWSGDRRKLSVMRKLSEGVKLSRAAGLSRAVRKLPEGQRKREGSSAECRGSCLVTAGSLCRPSRKLSGRGEVSPVAEGSCPRSEKLPGPRKLPGGRGSSGKAVVAWWPQEVARVRNCSEVREVVGGQRKLDQAEKLLPGPEEVTKRGCRSCRAAKKLSQPWLLKSQRKLSAPRSRPEGQKLSGAEEVLESAVRKLPEAVGSPLSVRGCLRAVRKFSEGREGRRSRKVGLAQFGPGPRKSSGGRRKLSGGRIWLPGGRRLSASVSRSCLRPQEVLSGQRLPEAVGSCLVPRKFLEAEAAEEVLESRRSGSQGQRKLSGGVGKLSENREGQKLPEVRSRRAVGASVPGSEEVGQRPEEVDEAVGLPEAARKLSSCRGEVLVPRRVAGRRKLSGRGSFVRRTVWVAPGQAVARSGGRSCLRAEVGLRPEVAAGKLPEGVRKLPEVRGKSL</sequence>
<dbReference type="EMBL" id="VOIH02000006">
    <property type="protein sequence ID" value="KAF3444355.1"/>
    <property type="molecule type" value="Genomic_DNA"/>
</dbReference>
<organism evidence="2 3">
    <name type="scientific">Rhamnella rubrinervis</name>
    <dbReference type="NCBI Taxonomy" id="2594499"/>
    <lineage>
        <taxon>Eukaryota</taxon>
        <taxon>Viridiplantae</taxon>
        <taxon>Streptophyta</taxon>
        <taxon>Embryophyta</taxon>
        <taxon>Tracheophyta</taxon>
        <taxon>Spermatophyta</taxon>
        <taxon>Magnoliopsida</taxon>
        <taxon>eudicotyledons</taxon>
        <taxon>Gunneridae</taxon>
        <taxon>Pentapetalae</taxon>
        <taxon>rosids</taxon>
        <taxon>fabids</taxon>
        <taxon>Rosales</taxon>
        <taxon>Rhamnaceae</taxon>
        <taxon>rhamnoid group</taxon>
        <taxon>Rhamneae</taxon>
        <taxon>Rhamnella</taxon>
    </lineage>
</organism>
<feature type="region of interest" description="Disordered" evidence="1">
    <location>
        <begin position="859"/>
        <end position="895"/>
    </location>
</feature>
<keyword evidence="3" id="KW-1185">Reference proteome</keyword>
<protein>
    <submittedName>
        <fullName evidence="2">Uncharacterized protein</fullName>
    </submittedName>
</protein>
<name>A0A8K0H2A5_9ROSA</name>
<feature type="region of interest" description="Disordered" evidence="1">
    <location>
        <begin position="736"/>
        <end position="760"/>
    </location>
</feature>
<evidence type="ECO:0000313" key="3">
    <source>
        <dbReference type="Proteomes" id="UP000796880"/>
    </source>
</evidence>
<dbReference type="Proteomes" id="UP000796880">
    <property type="component" value="Unassembled WGS sequence"/>
</dbReference>
<gene>
    <name evidence="2" type="ORF">FNV43_RR14047</name>
</gene>
<feature type="region of interest" description="Disordered" evidence="1">
    <location>
        <begin position="415"/>
        <end position="439"/>
    </location>
</feature>
<feature type="region of interest" description="Disordered" evidence="1">
    <location>
        <begin position="1016"/>
        <end position="1047"/>
    </location>
</feature>
<feature type="region of interest" description="Disordered" evidence="1">
    <location>
        <begin position="232"/>
        <end position="275"/>
    </location>
</feature>